<dbReference type="InterPro" id="IPR029014">
    <property type="entry name" value="NiFe-Hase_large"/>
</dbReference>
<dbReference type="GO" id="GO:0005886">
    <property type="term" value="C:plasma membrane"/>
    <property type="evidence" value="ECO:0007669"/>
    <property type="project" value="UniProtKB-SubCell"/>
</dbReference>
<organism evidence="11">
    <name type="scientific">uncultured Sphingopyxis sp</name>
    <dbReference type="NCBI Taxonomy" id="310581"/>
    <lineage>
        <taxon>Bacteria</taxon>
        <taxon>Pseudomonadati</taxon>
        <taxon>Pseudomonadota</taxon>
        <taxon>Alphaproteobacteria</taxon>
        <taxon>Sphingomonadales</taxon>
        <taxon>Sphingomonadaceae</taxon>
        <taxon>Sphingopyxis</taxon>
        <taxon>environmental samples</taxon>
    </lineage>
</organism>
<dbReference type="PANTHER" id="PTHR11993">
    <property type="entry name" value="NADH-UBIQUINONE OXIDOREDUCTASE 49 KDA SUBUNIT"/>
    <property type="match status" value="1"/>
</dbReference>
<name>A0A1Y5PT07_9SPHN</name>
<dbReference type="InterPro" id="IPR022885">
    <property type="entry name" value="NDH1_su_D/H"/>
</dbReference>
<keyword evidence="11" id="KW-0560">Oxidoreductase</keyword>
<proteinExistence type="inferred from homology"/>
<dbReference type="GO" id="GO:0048038">
    <property type="term" value="F:quinone binding"/>
    <property type="evidence" value="ECO:0007669"/>
    <property type="project" value="UniProtKB-KW"/>
</dbReference>
<protein>
    <recommendedName>
        <fullName evidence="8">NADH-quinone oxidoreductase subunit D</fullName>
        <ecNumber evidence="8">7.1.1.-</ecNumber>
    </recommendedName>
    <alternativeName>
        <fullName evidence="8">NADH dehydrogenase I subunit D</fullName>
    </alternativeName>
    <alternativeName>
        <fullName evidence="8">NDH-1 subunit D</fullName>
    </alternativeName>
</protein>
<keyword evidence="7 8" id="KW-0830">Ubiquinone</keyword>
<comment type="subcellular location">
    <subcellularLocation>
        <location evidence="8">Cell membrane</location>
        <topology evidence="8">Peripheral membrane protein</topology>
        <orientation evidence="8">Cytoplasmic side</orientation>
    </subcellularLocation>
</comment>
<comment type="subunit">
    <text evidence="8">NDH-1 is composed of 14 different subunits. Subunits NuoB, C, D, E, F, and G constitute the peripheral sector of the complex.</text>
</comment>
<comment type="catalytic activity">
    <reaction evidence="8">
        <text>a quinone + NADH + 5 H(+)(in) = a quinol + NAD(+) + 4 H(+)(out)</text>
        <dbReference type="Rhea" id="RHEA:57888"/>
        <dbReference type="ChEBI" id="CHEBI:15378"/>
        <dbReference type="ChEBI" id="CHEBI:24646"/>
        <dbReference type="ChEBI" id="CHEBI:57540"/>
        <dbReference type="ChEBI" id="CHEBI:57945"/>
        <dbReference type="ChEBI" id="CHEBI:132124"/>
    </reaction>
</comment>
<dbReference type="PROSITE" id="PS00535">
    <property type="entry name" value="COMPLEX1_49K"/>
    <property type="match status" value="1"/>
</dbReference>
<dbReference type="EC" id="7.1.1.-" evidence="8"/>
<evidence type="ECO:0000256" key="4">
    <source>
        <dbReference type="ARBA" id="ARBA00022719"/>
    </source>
</evidence>
<dbReference type="KEGG" id="sphu:SPPYR_2023"/>
<keyword evidence="4 8" id="KW-0874">Quinone</keyword>
<evidence type="ECO:0000256" key="8">
    <source>
        <dbReference type="HAMAP-Rule" id="MF_01358"/>
    </source>
</evidence>
<evidence type="ECO:0000256" key="1">
    <source>
        <dbReference type="ARBA" id="ARBA00002378"/>
    </source>
</evidence>
<evidence type="ECO:0000256" key="5">
    <source>
        <dbReference type="ARBA" id="ARBA00022967"/>
    </source>
</evidence>
<dbReference type="AlphaFoldDB" id="A0A1Y5PT07"/>
<keyword evidence="8" id="KW-0472">Membrane</keyword>
<dbReference type="FunFam" id="1.10.645.10:FF:000005">
    <property type="entry name" value="NADH-quinone oxidoreductase subunit D"/>
    <property type="match status" value="1"/>
</dbReference>
<dbReference type="NCBIfam" id="NF004739">
    <property type="entry name" value="PRK06075.1"/>
    <property type="match status" value="1"/>
</dbReference>
<comment type="function">
    <text evidence="1 8">NDH-1 shuttles electrons from NADH, via FMN and iron-sulfur (Fe-S) centers, to quinones in the respiratory chain. The immediate electron acceptor for the enzyme in this species is believed to be ubiquinone. Couples the redox reaction to proton translocation (for every two electrons transferred, four hydrogen ions are translocated across the cytoplasmic membrane), and thus conserves the redox energy in a proton gradient.</text>
</comment>
<evidence type="ECO:0000259" key="10">
    <source>
        <dbReference type="Pfam" id="PF00346"/>
    </source>
</evidence>
<dbReference type="GO" id="GO:0050136">
    <property type="term" value="F:NADH dehydrogenase (quinone) (non-electrogenic) activity"/>
    <property type="evidence" value="ECO:0007669"/>
    <property type="project" value="UniProtKB-UniRule"/>
</dbReference>
<reference evidence="11" key="1">
    <citation type="submission" date="2016-03" db="EMBL/GenBank/DDBJ databases">
        <authorList>
            <person name="Ploux O."/>
        </authorList>
    </citation>
    <scope>NUCLEOTIDE SEQUENCE</scope>
    <source>
        <strain evidence="11">UC10</strain>
    </source>
</reference>
<sequence>MTDTPTVKHHGSDMFEGYPVDTADTAGDQVVTNYTINFGPQHPAAHGVLRMVMELDGEIIERVDPHVGLLHRGTEKLIEYKTYLQALPYFDRLDYCSPLGMEHSYVLAIEKLLDLEVPDRAQYLRVLFAELTRICNHMLNIGSHVMDVGAMTPNLWVFELREDCLNFFERASGARMHSAYFRPGGVHQDVPEKLLYDIGEWCEKRLPKLFGDAMSLVIDNRIFKQRNVDIATVSKEDALAWGFSGPMIRGSGIAWDLRKSQPYDAYAKMEFEIPVGTRGDCYDRFMVRVQEVYQSARIILQCINAMPSGPIASLDRKVVPPKRGEMKQSMESLIHHFKLYTEGFHVPAGEVYVATESPKGEFGVYLVSDGTNKPYRCKIRPTAFSHLQAMDMMSKGHMLADTTAIIGAIDVVFGECDR</sequence>
<keyword evidence="3 8" id="KW-0813">Transport</keyword>
<evidence type="ECO:0000256" key="6">
    <source>
        <dbReference type="ARBA" id="ARBA00023027"/>
    </source>
</evidence>
<dbReference type="GO" id="GO:0051287">
    <property type="term" value="F:NAD binding"/>
    <property type="evidence" value="ECO:0007669"/>
    <property type="project" value="InterPro"/>
</dbReference>
<evidence type="ECO:0000256" key="7">
    <source>
        <dbReference type="ARBA" id="ARBA00023075"/>
    </source>
</evidence>
<dbReference type="HAMAP" id="MF_01358">
    <property type="entry name" value="NDH1_NuoD"/>
    <property type="match status" value="1"/>
</dbReference>
<dbReference type="InterPro" id="IPR014029">
    <property type="entry name" value="NADH_UbQ_OxRdtase_49kDa_CS"/>
</dbReference>
<evidence type="ECO:0000256" key="3">
    <source>
        <dbReference type="ARBA" id="ARBA00022448"/>
    </source>
</evidence>
<gene>
    <name evidence="8 11" type="primary">nuoD</name>
    <name evidence="11" type="ORF">SPPYR_2023</name>
</gene>
<keyword evidence="8" id="KW-1003">Cell membrane</keyword>
<dbReference type="EMBL" id="LT598653">
    <property type="protein sequence ID" value="SBV33143.1"/>
    <property type="molecule type" value="Genomic_DNA"/>
</dbReference>
<feature type="domain" description="NADH-quinone oxidoreductase subunit D" evidence="10">
    <location>
        <begin position="147"/>
        <end position="418"/>
    </location>
</feature>
<dbReference type="Gene3D" id="1.10.645.10">
    <property type="entry name" value="Cytochrome-c3 Hydrogenase, chain B"/>
    <property type="match status" value="1"/>
</dbReference>
<evidence type="ECO:0000256" key="9">
    <source>
        <dbReference type="RuleBase" id="RU003685"/>
    </source>
</evidence>
<evidence type="ECO:0000313" key="11">
    <source>
        <dbReference type="EMBL" id="SBV33143.1"/>
    </source>
</evidence>
<dbReference type="SUPFAM" id="SSF56762">
    <property type="entry name" value="HydB/Nqo4-like"/>
    <property type="match status" value="1"/>
</dbReference>
<keyword evidence="6 8" id="KW-0520">NAD</keyword>
<dbReference type="InterPro" id="IPR001135">
    <property type="entry name" value="NADH_Q_OxRdtase_suD"/>
</dbReference>
<accession>A0A1Y5PT07</accession>
<keyword evidence="5 8" id="KW-1278">Translocase</keyword>
<dbReference type="Pfam" id="PF00346">
    <property type="entry name" value="Complex1_49kDa"/>
    <property type="match status" value="1"/>
</dbReference>
<dbReference type="PANTHER" id="PTHR11993:SF10">
    <property type="entry name" value="NADH DEHYDROGENASE [UBIQUINONE] IRON-SULFUR PROTEIN 2, MITOCHONDRIAL"/>
    <property type="match status" value="1"/>
</dbReference>
<evidence type="ECO:0000256" key="2">
    <source>
        <dbReference type="ARBA" id="ARBA00005769"/>
    </source>
</evidence>
<dbReference type="NCBIfam" id="TIGR01962">
    <property type="entry name" value="NuoD"/>
    <property type="match status" value="1"/>
</dbReference>
<comment type="similarity">
    <text evidence="2 8 9">Belongs to the complex I 49 kDa subunit family.</text>
</comment>